<geneLocation type="plasmid" evidence="1 2">
    <name>pRLG201</name>
</geneLocation>
<keyword evidence="1" id="KW-0614">Plasmid</keyword>
<name>A0ABF7QV36_RHILW</name>
<protein>
    <submittedName>
        <fullName evidence="1">Uncharacterized protein</fullName>
    </submittedName>
</protein>
<reference evidence="1 2" key="1">
    <citation type="journal article" date="2010" name="Stand. Genomic Sci.">
        <title>Complete genome sequence of Rhizobium leguminosarum bv trifolii strain WSM2304, an effective microsymbiont of the South American clover Trifolium polymorphum.</title>
        <authorList>
            <person name="Reeve W."/>
            <person name="O'Hara G."/>
            <person name="Chain P."/>
            <person name="Ardley J."/>
            <person name="Brau L."/>
            <person name="Nandesena K."/>
            <person name="Tiwari R."/>
            <person name="Malfatti S."/>
            <person name="Kiss H."/>
            <person name="Lapidus A."/>
            <person name="Copeland A."/>
            <person name="Nolan M."/>
            <person name="Land M."/>
            <person name="Ivanova N."/>
            <person name="Mavromatis K."/>
            <person name="Markowitz V."/>
            <person name="Kyrpides N."/>
            <person name="Melino V."/>
            <person name="Denton M."/>
            <person name="Yates R."/>
            <person name="Howieson J."/>
        </authorList>
    </citation>
    <scope>NUCLEOTIDE SEQUENCE [LARGE SCALE GENOMIC DNA]</scope>
    <source>
        <strain evidence="1 2">WSM2304</strain>
    </source>
</reference>
<sequence length="39" mass="4474">MEDCNAPRVTVTTDWVNDLFWGRWPTVRKAGIRVLAAEV</sequence>
<dbReference type="EMBL" id="CP001192">
    <property type="protein sequence ID" value="ACI58128.1"/>
    <property type="molecule type" value="Genomic_DNA"/>
</dbReference>
<keyword evidence="2" id="KW-1185">Reference proteome</keyword>
<evidence type="ECO:0000313" key="2">
    <source>
        <dbReference type="Proteomes" id="UP000008330"/>
    </source>
</evidence>
<evidence type="ECO:0000313" key="1">
    <source>
        <dbReference type="EMBL" id="ACI58128.1"/>
    </source>
</evidence>
<gene>
    <name evidence="1" type="ordered locus">Rleg2_4893</name>
</gene>
<dbReference type="Proteomes" id="UP000008330">
    <property type="component" value="Plasmid pRLG201"/>
</dbReference>
<proteinExistence type="predicted"/>
<dbReference type="KEGG" id="rlt:Rleg2_4893"/>
<accession>A0ABF7QV36</accession>
<organism evidence="1 2">
    <name type="scientific">Rhizobium leguminosarum bv. trifolii (strain WSM2304)</name>
    <dbReference type="NCBI Taxonomy" id="395492"/>
    <lineage>
        <taxon>Bacteria</taxon>
        <taxon>Pseudomonadati</taxon>
        <taxon>Pseudomonadota</taxon>
        <taxon>Alphaproteobacteria</taxon>
        <taxon>Hyphomicrobiales</taxon>
        <taxon>Rhizobiaceae</taxon>
        <taxon>Rhizobium/Agrobacterium group</taxon>
        <taxon>Rhizobium</taxon>
    </lineage>
</organism>
<dbReference type="AlphaFoldDB" id="A0ABF7QV36"/>